<dbReference type="PIRSF" id="PIRSF017082">
    <property type="entry name" value="YflP"/>
    <property type="match status" value="1"/>
</dbReference>
<dbReference type="EMBL" id="NAIA01000003">
    <property type="protein sequence ID" value="OWF65879.1"/>
    <property type="molecule type" value="Genomic_DNA"/>
</dbReference>
<evidence type="ECO:0000256" key="1">
    <source>
        <dbReference type="ARBA" id="ARBA00006987"/>
    </source>
</evidence>
<sequence>MLIQLPKLAVRSLIAVTLTCSSFFAFAQQTYPAKPIRLIVGFAPGGGTDIVARAIAPKMSELLGQSIIIENKSGAAGTIGADLVAKSNPDGYTLLMGHSNSNAIAPFVLTNVPYNPATDFTPITYLGYVPNVLVVKSSLPVNSVAQLISLAKSNPGQMTYGSSGIGSTQHLAGALFSKIAGISINHVPYKGSGQAIIDLLGGQITMNFDTLPPNLQQINQGGLKALAISTPKRLSILPNVPTFNEVGIVGFDVTNWYSVMGPKGMDPAVVNRIDQAVKSAMADPQIKKTLDSQGLQPEGPTTPAAFSLFLAGELAKYQRLVKSLNIKAE</sequence>
<dbReference type="InterPro" id="IPR042100">
    <property type="entry name" value="Bug_dom1"/>
</dbReference>
<dbReference type="RefSeq" id="WP_087910112.1">
    <property type="nucleotide sequence ID" value="NZ_NAIA01000003.1"/>
</dbReference>
<protein>
    <recommendedName>
        <fullName evidence="5">ABC transporter substrate-binding protein</fullName>
    </recommendedName>
</protein>
<keyword evidence="2" id="KW-0732">Signal</keyword>
<evidence type="ECO:0008006" key="5">
    <source>
        <dbReference type="Google" id="ProtNLM"/>
    </source>
</evidence>
<dbReference type="PANTHER" id="PTHR42928">
    <property type="entry name" value="TRICARBOXYLATE-BINDING PROTEIN"/>
    <property type="match status" value="1"/>
</dbReference>
<dbReference type="Pfam" id="PF03401">
    <property type="entry name" value="TctC"/>
    <property type="match status" value="1"/>
</dbReference>
<comment type="similarity">
    <text evidence="1">Belongs to the UPF0065 (bug) family.</text>
</comment>
<dbReference type="Gene3D" id="3.40.190.10">
    <property type="entry name" value="Periplasmic binding protein-like II"/>
    <property type="match status" value="1"/>
</dbReference>
<dbReference type="AlphaFoldDB" id="A0A210RY12"/>
<evidence type="ECO:0000256" key="2">
    <source>
        <dbReference type="SAM" id="SignalP"/>
    </source>
</evidence>
<comment type="caution">
    <text evidence="3">The sequence shown here is derived from an EMBL/GenBank/DDBJ whole genome shotgun (WGS) entry which is preliminary data.</text>
</comment>
<dbReference type="CDD" id="cd07012">
    <property type="entry name" value="PBP2_Bug_TTT"/>
    <property type="match status" value="1"/>
</dbReference>
<gene>
    <name evidence="3" type="ORF">B6A14_08965</name>
</gene>
<dbReference type="SUPFAM" id="SSF53850">
    <property type="entry name" value="Periplasmic binding protein-like II"/>
    <property type="match status" value="1"/>
</dbReference>
<dbReference type="Proteomes" id="UP000196880">
    <property type="component" value="Unassembled WGS sequence"/>
</dbReference>
<evidence type="ECO:0000313" key="4">
    <source>
        <dbReference type="Proteomes" id="UP000196880"/>
    </source>
</evidence>
<feature type="chain" id="PRO_5012939472" description="ABC transporter substrate-binding protein" evidence="2">
    <location>
        <begin position="28"/>
        <end position="329"/>
    </location>
</feature>
<evidence type="ECO:0000313" key="3">
    <source>
        <dbReference type="EMBL" id="OWF65879.1"/>
    </source>
</evidence>
<name>A0A210RY12_9BURK</name>
<dbReference type="PANTHER" id="PTHR42928:SF5">
    <property type="entry name" value="BLR1237 PROTEIN"/>
    <property type="match status" value="1"/>
</dbReference>
<dbReference type="OrthoDB" id="8678477at2"/>
<feature type="signal peptide" evidence="2">
    <location>
        <begin position="1"/>
        <end position="27"/>
    </location>
</feature>
<accession>A0A210RY12</accession>
<keyword evidence="4" id="KW-1185">Reference proteome</keyword>
<organism evidence="3 4">
    <name type="scientific">Polynucleobacter hirudinilacicola</name>
    <dbReference type="NCBI Taxonomy" id="1743166"/>
    <lineage>
        <taxon>Bacteria</taxon>
        <taxon>Pseudomonadati</taxon>
        <taxon>Pseudomonadota</taxon>
        <taxon>Betaproteobacteria</taxon>
        <taxon>Burkholderiales</taxon>
        <taxon>Burkholderiaceae</taxon>
        <taxon>Polynucleobacter</taxon>
    </lineage>
</organism>
<reference evidence="3 4" key="1">
    <citation type="submission" date="2017-03" db="EMBL/GenBank/DDBJ databases">
        <title>New species Polynucleobacter sp. MWH-EgelM1-30-B4.</title>
        <authorList>
            <person name="Hahn M.W."/>
        </authorList>
    </citation>
    <scope>NUCLEOTIDE SEQUENCE [LARGE SCALE GENOMIC DNA]</scope>
    <source>
        <strain evidence="3 4">MWH-EgelM1-30-B4</strain>
    </source>
</reference>
<dbReference type="Gene3D" id="3.40.190.150">
    <property type="entry name" value="Bordetella uptake gene, domain 1"/>
    <property type="match status" value="1"/>
</dbReference>
<proteinExistence type="inferred from homology"/>
<dbReference type="InterPro" id="IPR005064">
    <property type="entry name" value="BUG"/>
</dbReference>